<protein>
    <submittedName>
        <fullName evidence="3">Enoyl-CoA hydratase</fullName>
    </submittedName>
</protein>
<dbReference type="OrthoDB" id="4608673at2"/>
<feature type="domain" description="Enoyl-CoA hydratase/isomerase" evidence="2">
    <location>
        <begin position="15"/>
        <end position="256"/>
    </location>
</feature>
<dbReference type="Pfam" id="PF16113">
    <property type="entry name" value="ECH_2"/>
    <property type="match status" value="1"/>
</dbReference>
<dbReference type="KEGG" id="cber:B5D82_15510"/>
<dbReference type="NCBIfam" id="NF005699">
    <property type="entry name" value="PRK07509.1"/>
    <property type="match status" value="1"/>
</dbReference>
<gene>
    <name evidence="3" type="ORF">B5D82_15510</name>
</gene>
<dbReference type="RefSeq" id="WP_081152793.1">
    <property type="nucleotide sequence ID" value="NZ_CP020465.1"/>
</dbReference>
<accession>A0A222GBH4</accession>
<evidence type="ECO:0000313" key="4">
    <source>
        <dbReference type="Proteomes" id="UP000202259"/>
    </source>
</evidence>
<dbReference type="CDD" id="cd06558">
    <property type="entry name" value="crotonase-like"/>
    <property type="match status" value="1"/>
</dbReference>
<dbReference type="InterPro" id="IPR045004">
    <property type="entry name" value="ECH_dom"/>
</dbReference>
<dbReference type="InterPro" id="IPR045002">
    <property type="entry name" value="Ech1-like"/>
</dbReference>
<dbReference type="AlphaFoldDB" id="A0A222GBH4"/>
<name>A0A222GBH4_9GAMM</name>
<dbReference type="EMBL" id="CP020465">
    <property type="protein sequence ID" value="ASP49052.1"/>
    <property type="molecule type" value="Genomic_DNA"/>
</dbReference>
<sequence>MTEQRVSVEITNNIAHVKLNRANKLNALDMPMFIAIRSTIKILRKNREIRAVIVSGNGDDFCSGLDVKSIMKSPMNMLKLLFKVLPWRSNLAQVVSTGWQTIPVPVICAIHGRCWGGGLQIALGADFRFSTPDSSLSILEGKWGLIPDMGGTIALRDLMAIDQAKKLAMTAEMFTGEQALALNLVTEITTTPLADAQAFALSLVSQSPDAIAANKRLYNKSWKGSKGIALFRESYYQIRILMGKNVHRKIYNQTHEAEQHKAFLTRKKW</sequence>
<evidence type="ECO:0000259" key="2">
    <source>
        <dbReference type="Pfam" id="PF16113"/>
    </source>
</evidence>
<proteinExistence type="inferred from homology"/>
<evidence type="ECO:0000256" key="1">
    <source>
        <dbReference type="ARBA" id="ARBA00005254"/>
    </source>
</evidence>
<dbReference type="InterPro" id="IPR029045">
    <property type="entry name" value="ClpP/crotonase-like_dom_sf"/>
</dbReference>
<comment type="similarity">
    <text evidence="1">Belongs to the enoyl-CoA hydratase/isomerase family.</text>
</comment>
<dbReference type="PANTHER" id="PTHR43149">
    <property type="entry name" value="ENOYL-COA HYDRATASE"/>
    <property type="match status" value="1"/>
</dbReference>
<dbReference type="SUPFAM" id="SSF52096">
    <property type="entry name" value="ClpP/crotonase"/>
    <property type="match status" value="1"/>
</dbReference>
<dbReference type="Proteomes" id="UP000202259">
    <property type="component" value="Chromosome"/>
</dbReference>
<dbReference type="GO" id="GO:0016853">
    <property type="term" value="F:isomerase activity"/>
    <property type="evidence" value="ECO:0007669"/>
    <property type="project" value="InterPro"/>
</dbReference>
<keyword evidence="4" id="KW-1185">Reference proteome</keyword>
<dbReference type="Gene3D" id="3.90.226.10">
    <property type="entry name" value="2-enoyl-CoA Hydratase, Chain A, domain 1"/>
    <property type="match status" value="1"/>
</dbReference>
<evidence type="ECO:0000313" key="3">
    <source>
        <dbReference type="EMBL" id="ASP49052.1"/>
    </source>
</evidence>
<reference evidence="3 4" key="1">
    <citation type="submission" date="2017-08" db="EMBL/GenBank/DDBJ databases">
        <title>Complete genome of Colwellia sp. NB097-1, a psychrophile bacterium ioslated from Bering Sea.</title>
        <authorList>
            <person name="Chen X."/>
        </authorList>
    </citation>
    <scope>NUCLEOTIDE SEQUENCE [LARGE SCALE GENOMIC DNA]</scope>
    <source>
        <strain evidence="3 4">NB097-1</strain>
    </source>
</reference>
<dbReference type="PANTHER" id="PTHR43149:SF1">
    <property type="entry name" value="DELTA(3,5)-DELTA(2,4)-DIENOYL-COA ISOMERASE, MITOCHONDRIAL"/>
    <property type="match status" value="1"/>
</dbReference>
<organism evidence="3 4">
    <name type="scientific">Cognaticolwellia beringensis</name>
    <dbReference type="NCBI Taxonomy" id="1967665"/>
    <lineage>
        <taxon>Bacteria</taxon>
        <taxon>Pseudomonadati</taxon>
        <taxon>Pseudomonadota</taxon>
        <taxon>Gammaproteobacteria</taxon>
        <taxon>Alteromonadales</taxon>
        <taxon>Colwelliaceae</taxon>
        <taxon>Cognaticolwellia</taxon>
    </lineage>
</organism>